<name>A0A518BIM2_9BACT</name>
<gene>
    <name evidence="2" type="ORF">Pla133_18910</name>
</gene>
<proteinExistence type="predicted"/>
<keyword evidence="1" id="KW-0732">Signal</keyword>
<dbReference type="KEGG" id="pbap:Pla133_18910"/>
<reference evidence="2 3" key="1">
    <citation type="submission" date="2019-02" db="EMBL/GenBank/DDBJ databases">
        <title>Deep-cultivation of Planctomycetes and their phenomic and genomic characterization uncovers novel biology.</title>
        <authorList>
            <person name="Wiegand S."/>
            <person name="Jogler M."/>
            <person name="Boedeker C."/>
            <person name="Pinto D."/>
            <person name="Vollmers J."/>
            <person name="Rivas-Marin E."/>
            <person name="Kohn T."/>
            <person name="Peeters S.H."/>
            <person name="Heuer A."/>
            <person name="Rast P."/>
            <person name="Oberbeckmann S."/>
            <person name="Bunk B."/>
            <person name="Jeske O."/>
            <person name="Meyerdierks A."/>
            <person name="Storesund J.E."/>
            <person name="Kallscheuer N."/>
            <person name="Luecker S."/>
            <person name="Lage O.M."/>
            <person name="Pohl T."/>
            <person name="Merkel B.J."/>
            <person name="Hornburger P."/>
            <person name="Mueller R.-W."/>
            <person name="Bruemmer F."/>
            <person name="Labrenz M."/>
            <person name="Spormann A.M."/>
            <person name="Op den Camp H."/>
            <person name="Overmann J."/>
            <person name="Amann R."/>
            <person name="Jetten M.S.M."/>
            <person name="Mascher T."/>
            <person name="Medema M.H."/>
            <person name="Devos D.P."/>
            <person name="Kaster A.-K."/>
            <person name="Ovreas L."/>
            <person name="Rohde M."/>
            <person name="Galperin M.Y."/>
            <person name="Jogler C."/>
        </authorList>
    </citation>
    <scope>NUCLEOTIDE SEQUENCE [LARGE SCALE GENOMIC DNA]</scope>
    <source>
        <strain evidence="2 3">Pla133</strain>
    </source>
</reference>
<sequence length="295" mass="31815" precursor="true">MRSFLAALFLGAFLTPFASAVQGDEARPAIDQYNLGRDGLALQGYDPVAYYEVGGGSPTKGDKQFSAEHRGVTYRFASDANRQLFLAAPARFEPAYGGWCAYAMASGDKTDIDPKSFLIEEGRLLVFYNGFFGNTRKSWGKEQGPVELRPKADQAWREFSGEAVPRSLREFDLQQGLALKGIDPVSIATGTPVAGLPRIAVVERGVTYYFATEANAAAFRANPAAHEPAFGGWCARAMAEGKKVAVDPRFFVAESEQLLLFAGGNARQQWIDGGEALAARAEAAWTKLNAPVGQG</sequence>
<protein>
    <submittedName>
        <fullName evidence="2">YHS domain protein</fullName>
    </submittedName>
</protein>
<accession>A0A518BIM2</accession>
<feature type="signal peptide" evidence="1">
    <location>
        <begin position="1"/>
        <end position="20"/>
    </location>
</feature>
<feature type="chain" id="PRO_5021728423" evidence="1">
    <location>
        <begin position="21"/>
        <end position="295"/>
    </location>
</feature>
<dbReference type="NCBIfam" id="NF041384">
    <property type="entry name" value="YHS_seleno_dom"/>
    <property type="match status" value="2"/>
</dbReference>
<dbReference type="EMBL" id="CP036287">
    <property type="protein sequence ID" value="QDU66815.1"/>
    <property type="molecule type" value="Genomic_DNA"/>
</dbReference>
<dbReference type="AlphaFoldDB" id="A0A518BIM2"/>
<evidence type="ECO:0000256" key="1">
    <source>
        <dbReference type="SAM" id="SignalP"/>
    </source>
</evidence>
<dbReference type="Proteomes" id="UP000316921">
    <property type="component" value="Chromosome"/>
</dbReference>
<evidence type="ECO:0000313" key="3">
    <source>
        <dbReference type="Proteomes" id="UP000316921"/>
    </source>
</evidence>
<dbReference type="RefSeq" id="WP_145064619.1">
    <property type="nucleotide sequence ID" value="NZ_CP036287.1"/>
</dbReference>
<organism evidence="2 3">
    <name type="scientific">Engelhardtia mirabilis</name>
    <dbReference type="NCBI Taxonomy" id="2528011"/>
    <lineage>
        <taxon>Bacteria</taxon>
        <taxon>Pseudomonadati</taxon>
        <taxon>Planctomycetota</taxon>
        <taxon>Planctomycetia</taxon>
        <taxon>Planctomycetia incertae sedis</taxon>
        <taxon>Engelhardtia</taxon>
    </lineage>
</organism>
<evidence type="ECO:0000313" key="2">
    <source>
        <dbReference type="EMBL" id="QDU66815.1"/>
    </source>
</evidence>
<keyword evidence="3" id="KW-1185">Reference proteome</keyword>